<organism evidence="2 3">
    <name type="scientific">Prorocentrum cordatum</name>
    <dbReference type="NCBI Taxonomy" id="2364126"/>
    <lineage>
        <taxon>Eukaryota</taxon>
        <taxon>Sar</taxon>
        <taxon>Alveolata</taxon>
        <taxon>Dinophyceae</taxon>
        <taxon>Prorocentrales</taxon>
        <taxon>Prorocentraceae</taxon>
        <taxon>Prorocentrum</taxon>
    </lineage>
</organism>
<dbReference type="EMBL" id="CAUYUJ010017760">
    <property type="protein sequence ID" value="CAK0877623.1"/>
    <property type="molecule type" value="Genomic_DNA"/>
</dbReference>
<feature type="compositionally biased region" description="Basic residues" evidence="1">
    <location>
        <begin position="125"/>
        <end position="138"/>
    </location>
</feature>
<dbReference type="Proteomes" id="UP001189429">
    <property type="component" value="Unassembled WGS sequence"/>
</dbReference>
<keyword evidence="3" id="KW-1185">Reference proteome</keyword>
<proteinExistence type="predicted"/>
<reference evidence="2" key="1">
    <citation type="submission" date="2023-10" db="EMBL/GenBank/DDBJ databases">
        <authorList>
            <person name="Chen Y."/>
            <person name="Shah S."/>
            <person name="Dougan E. K."/>
            <person name="Thang M."/>
            <person name="Chan C."/>
        </authorList>
    </citation>
    <scope>NUCLEOTIDE SEQUENCE [LARGE SCALE GENOMIC DNA]</scope>
</reference>
<evidence type="ECO:0000313" key="2">
    <source>
        <dbReference type="EMBL" id="CAK0877623.1"/>
    </source>
</evidence>
<accession>A0ABN9VVM6</accession>
<sequence length="193" mass="20201">AWDADVVGYTTPLTTEAGACSVRLAVRAEEALGVEPGNYAAALQAEGSSGWLPGLANTCHGVDGGALGLEVVVLARPDARMSSLMYLPEESLRGLLPRRPAAARVRLLRPLLMKQLADCPGGWTRSRRRPPRSGRGRAARAAAAGGGPQPVPPRCRFSRKLGSTSRVARLGAPTAFAQRLRPPAAAGLHAREG</sequence>
<name>A0ABN9VVM6_9DINO</name>
<comment type="caution">
    <text evidence="2">The sequence shown here is derived from an EMBL/GenBank/DDBJ whole genome shotgun (WGS) entry which is preliminary data.</text>
</comment>
<gene>
    <name evidence="2" type="ORF">PCOR1329_LOCUS61638</name>
</gene>
<feature type="non-terminal residue" evidence="2">
    <location>
        <position position="1"/>
    </location>
</feature>
<evidence type="ECO:0000256" key="1">
    <source>
        <dbReference type="SAM" id="MobiDB-lite"/>
    </source>
</evidence>
<evidence type="ECO:0000313" key="3">
    <source>
        <dbReference type="Proteomes" id="UP001189429"/>
    </source>
</evidence>
<feature type="region of interest" description="Disordered" evidence="1">
    <location>
        <begin position="119"/>
        <end position="193"/>
    </location>
</feature>
<protein>
    <submittedName>
        <fullName evidence="2">Uncharacterized protein</fullName>
    </submittedName>
</protein>